<evidence type="ECO:0000259" key="7">
    <source>
        <dbReference type="PROSITE" id="PS50203"/>
    </source>
</evidence>
<dbReference type="EMBL" id="AMQN01018252">
    <property type="status" value="NOT_ANNOTATED_CDS"/>
    <property type="molecule type" value="Genomic_DNA"/>
</dbReference>
<dbReference type="Gene3D" id="2.60.120.380">
    <property type="match status" value="1"/>
</dbReference>
<dbReference type="InterPro" id="IPR001300">
    <property type="entry name" value="Peptidase_C2_calpain_cat"/>
</dbReference>
<evidence type="ECO:0000256" key="2">
    <source>
        <dbReference type="ARBA" id="ARBA00022670"/>
    </source>
</evidence>
<name>R7V915_CAPTE</name>
<dbReference type="SMART" id="SM00720">
    <property type="entry name" value="calpain_III"/>
    <property type="match status" value="1"/>
</dbReference>
<dbReference type="EMBL" id="KB294115">
    <property type="protein sequence ID" value="ELU15007.1"/>
    <property type="molecule type" value="Genomic_DNA"/>
</dbReference>
<dbReference type="Pfam" id="PF01067">
    <property type="entry name" value="Calpain_III"/>
    <property type="match status" value="1"/>
</dbReference>
<evidence type="ECO:0000256" key="6">
    <source>
        <dbReference type="PROSITE-ProRule" id="PRU00239"/>
    </source>
</evidence>
<keyword evidence="2" id="KW-0645">Protease</keyword>
<dbReference type="PANTHER" id="PTHR10183">
    <property type="entry name" value="CALPAIN"/>
    <property type="match status" value="1"/>
</dbReference>
<evidence type="ECO:0000256" key="3">
    <source>
        <dbReference type="ARBA" id="ARBA00022801"/>
    </source>
</evidence>
<gene>
    <name evidence="8" type="ORF">CAPTEDRAFT_185839</name>
</gene>
<dbReference type="OMA" id="SHITICA"/>
<organism evidence="8">
    <name type="scientific">Capitella teleta</name>
    <name type="common">Polychaete worm</name>
    <dbReference type="NCBI Taxonomy" id="283909"/>
    <lineage>
        <taxon>Eukaryota</taxon>
        <taxon>Metazoa</taxon>
        <taxon>Spiralia</taxon>
        <taxon>Lophotrochozoa</taxon>
        <taxon>Annelida</taxon>
        <taxon>Polychaeta</taxon>
        <taxon>Sedentaria</taxon>
        <taxon>Scolecida</taxon>
        <taxon>Capitellidae</taxon>
        <taxon>Capitella</taxon>
    </lineage>
</organism>
<reference evidence="10" key="1">
    <citation type="submission" date="2012-12" db="EMBL/GenBank/DDBJ databases">
        <authorList>
            <person name="Hellsten U."/>
            <person name="Grimwood J."/>
            <person name="Chapman J.A."/>
            <person name="Shapiro H."/>
            <person name="Aerts A."/>
            <person name="Otillar R.P."/>
            <person name="Terry A.Y."/>
            <person name="Boore J.L."/>
            <person name="Simakov O."/>
            <person name="Marletaz F."/>
            <person name="Cho S.-J."/>
            <person name="Edsinger-Gonzales E."/>
            <person name="Havlak P."/>
            <person name="Kuo D.-H."/>
            <person name="Larsson T."/>
            <person name="Lv J."/>
            <person name="Arendt D."/>
            <person name="Savage R."/>
            <person name="Osoegawa K."/>
            <person name="de Jong P."/>
            <person name="Lindberg D.R."/>
            <person name="Seaver E.C."/>
            <person name="Weisblat D.A."/>
            <person name="Putnam N.H."/>
            <person name="Grigoriev I.V."/>
            <person name="Rokhsar D.S."/>
        </authorList>
    </citation>
    <scope>NUCLEOTIDE SEQUENCE</scope>
    <source>
        <strain evidence="10">I ESC-2004</strain>
    </source>
</reference>
<comment type="caution">
    <text evidence="6">Lacks conserved residue(s) required for the propagation of feature annotation.</text>
</comment>
<dbReference type="Pfam" id="PF00648">
    <property type="entry name" value="Peptidase_C2"/>
    <property type="match status" value="1"/>
</dbReference>
<dbReference type="PROSITE" id="PS50203">
    <property type="entry name" value="CALPAIN_CAT"/>
    <property type="match status" value="1"/>
</dbReference>
<proteinExistence type="inferred from homology"/>
<dbReference type="SUPFAM" id="SSF54001">
    <property type="entry name" value="Cysteine proteinases"/>
    <property type="match status" value="1"/>
</dbReference>
<keyword evidence="4" id="KW-0788">Thiol protease</keyword>
<dbReference type="InterPro" id="IPR036213">
    <property type="entry name" value="Calpain_III_sf"/>
</dbReference>
<dbReference type="SUPFAM" id="SSF49758">
    <property type="entry name" value="Calpain large subunit, middle domain (domain III)"/>
    <property type="match status" value="2"/>
</dbReference>
<feature type="domain" description="Calpain catalytic" evidence="7">
    <location>
        <begin position="1"/>
        <end position="87"/>
    </location>
</feature>
<dbReference type="Proteomes" id="UP000014760">
    <property type="component" value="Unassembled WGS sequence"/>
</dbReference>
<dbReference type="HOGENOM" id="CLU_580377_0_0_1"/>
<dbReference type="MEROPS" id="C02.020"/>
<reference evidence="9" key="3">
    <citation type="submission" date="2015-06" db="UniProtKB">
        <authorList>
            <consortium name="EnsemblMetazoa"/>
        </authorList>
    </citation>
    <scope>IDENTIFICATION</scope>
</reference>
<protein>
    <recommendedName>
        <fullName evidence="7">Calpain catalytic domain-containing protein</fullName>
    </recommendedName>
</protein>
<dbReference type="PRINTS" id="PR00704">
    <property type="entry name" value="CALPAIN"/>
</dbReference>
<dbReference type="EnsemblMetazoa" id="CapteT185839">
    <property type="protein sequence ID" value="CapteP185839"/>
    <property type="gene ID" value="CapteG185839"/>
</dbReference>
<dbReference type="STRING" id="283909.R7V915"/>
<keyword evidence="10" id="KW-1185">Reference proteome</keyword>
<comment type="similarity">
    <text evidence="1">Belongs to the peptidase C2 family.</text>
</comment>
<dbReference type="GO" id="GO:0006508">
    <property type="term" value="P:proteolysis"/>
    <property type="evidence" value="ECO:0007669"/>
    <property type="project" value="UniProtKB-KW"/>
</dbReference>
<dbReference type="AlphaFoldDB" id="R7V915"/>
<evidence type="ECO:0000256" key="4">
    <source>
        <dbReference type="ARBA" id="ARBA00022807"/>
    </source>
</evidence>
<keyword evidence="3" id="KW-0378">Hydrolase</keyword>
<dbReference type="OrthoDB" id="424753at2759"/>
<evidence type="ECO:0000256" key="1">
    <source>
        <dbReference type="ARBA" id="ARBA00007623"/>
    </source>
</evidence>
<evidence type="ECO:0000313" key="8">
    <source>
        <dbReference type="EMBL" id="ELU15007.1"/>
    </source>
</evidence>
<dbReference type="InterPro" id="IPR022683">
    <property type="entry name" value="Calpain_III"/>
</dbReference>
<feature type="active site" evidence="5">
    <location>
        <position position="26"/>
    </location>
</feature>
<dbReference type="InterPro" id="IPR022684">
    <property type="entry name" value="Calpain_cysteine_protease"/>
</dbReference>
<dbReference type="GO" id="GO:0004198">
    <property type="term" value="F:calcium-dependent cysteine-type endopeptidase activity"/>
    <property type="evidence" value="ECO:0007669"/>
    <property type="project" value="InterPro"/>
</dbReference>
<accession>R7V915</accession>
<dbReference type="PANTHER" id="PTHR10183:SF379">
    <property type="entry name" value="CALPAIN-5"/>
    <property type="match status" value="1"/>
</dbReference>
<dbReference type="EMBL" id="AMQN01018251">
    <property type="status" value="NOT_ANNOTATED_CDS"/>
    <property type="molecule type" value="Genomic_DNA"/>
</dbReference>
<dbReference type="Gene3D" id="3.90.70.10">
    <property type="entry name" value="Cysteine proteinases"/>
    <property type="match status" value="1"/>
</dbReference>
<sequence>MEHLDAKCGFQIEYRGSVKAMIRIRNPWGSRKGEWLGDWSDSSVLWDEVTDDVKTKMKVSERQDGEFWMALEDYVAYFNDTHMCNFTPDFDKDGKEGGLNQLCCILGEWRAESAAGCDPDVKMDNQKYLFSVPKKGLDEEGKLPVVLQVLQFKEHIKSKEPPFYMRTDLYKIVSQDRKGHSIHLVLDEITNFLNYFGGSDYAYRYRLLPGDYMIVPTTLEPGQEKAFCLRLFSSVPIKCRELSSKPAVYVRKAEPTFSQNGHKFQLGKKRNRILSANDSTPLDANTIYRAYEQCLSDIEGANPFIIGYEAHAYYMVPPGDYIIICFTNDPDVAKDFALAVATRRGINTQLKQRYGFIRFCTLMKAMNAIQMRTNFTLAGKRIHLDFGSLSFLQLANDILEANPINFLLPGELGVTENKSANVSRYLGVVPRSCNVTLKEVQAIFIKYGLILVRSLLFAVHGCEMFPRRISL</sequence>
<evidence type="ECO:0000256" key="5">
    <source>
        <dbReference type="PIRSR" id="PIRSR622684-1"/>
    </source>
</evidence>
<reference evidence="8 10" key="2">
    <citation type="journal article" date="2013" name="Nature">
        <title>Insights into bilaterian evolution from three spiralian genomes.</title>
        <authorList>
            <person name="Simakov O."/>
            <person name="Marletaz F."/>
            <person name="Cho S.J."/>
            <person name="Edsinger-Gonzales E."/>
            <person name="Havlak P."/>
            <person name="Hellsten U."/>
            <person name="Kuo D.H."/>
            <person name="Larsson T."/>
            <person name="Lv J."/>
            <person name="Arendt D."/>
            <person name="Savage R."/>
            <person name="Osoegawa K."/>
            <person name="de Jong P."/>
            <person name="Grimwood J."/>
            <person name="Chapman J.A."/>
            <person name="Shapiro H."/>
            <person name="Aerts A."/>
            <person name="Otillar R.P."/>
            <person name="Terry A.Y."/>
            <person name="Boore J.L."/>
            <person name="Grigoriev I.V."/>
            <person name="Lindberg D.R."/>
            <person name="Seaver E.C."/>
            <person name="Weisblat D.A."/>
            <person name="Putnam N.H."/>
            <person name="Rokhsar D.S."/>
        </authorList>
    </citation>
    <scope>NUCLEOTIDE SEQUENCE</scope>
    <source>
        <strain evidence="8 10">I ESC-2004</strain>
    </source>
</reference>
<dbReference type="EMBL" id="AMQN01018250">
    <property type="status" value="NOT_ANNOTATED_CDS"/>
    <property type="molecule type" value="Genomic_DNA"/>
</dbReference>
<dbReference type="InterPro" id="IPR022682">
    <property type="entry name" value="Calpain_domain_III"/>
</dbReference>
<dbReference type="InterPro" id="IPR038765">
    <property type="entry name" value="Papain-like_cys_pep_sf"/>
</dbReference>
<evidence type="ECO:0000313" key="10">
    <source>
        <dbReference type="Proteomes" id="UP000014760"/>
    </source>
</evidence>
<evidence type="ECO:0000313" key="9">
    <source>
        <dbReference type="EnsemblMetazoa" id="CapteP185839"/>
    </source>
</evidence>